<organism evidence="8 9">
    <name type="scientific">Megamonas hypermegale</name>
    <dbReference type="NCBI Taxonomy" id="158847"/>
    <lineage>
        <taxon>Bacteria</taxon>
        <taxon>Bacillati</taxon>
        <taxon>Bacillota</taxon>
        <taxon>Negativicutes</taxon>
        <taxon>Selenomonadales</taxon>
        <taxon>Selenomonadaceae</taxon>
        <taxon>Megamonas</taxon>
    </lineage>
</organism>
<protein>
    <submittedName>
        <fullName evidence="8">DMT family transporter</fullName>
    </submittedName>
</protein>
<evidence type="ECO:0000256" key="5">
    <source>
        <dbReference type="ARBA" id="ARBA00023136"/>
    </source>
</evidence>
<feature type="transmembrane region" description="Helical" evidence="6">
    <location>
        <begin position="30"/>
        <end position="52"/>
    </location>
</feature>
<evidence type="ECO:0000313" key="9">
    <source>
        <dbReference type="Proteomes" id="UP000780768"/>
    </source>
</evidence>
<feature type="transmembrane region" description="Helical" evidence="6">
    <location>
        <begin position="145"/>
        <end position="165"/>
    </location>
</feature>
<feature type="transmembrane region" description="Helical" evidence="6">
    <location>
        <begin position="7"/>
        <end position="24"/>
    </location>
</feature>
<evidence type="ECO:0000259" key="7">
    <source>
        <dbReference type="Pfam" id="PF00892"/>
    </source>
</evidence>
<reference evidence="8" key="1">
    <citation type="journal article" date="2021" name="PeerJ">
        <title>Extensive microbial diversity within the chicken gut microbiome revealed by metagenomics and culture.</title>
        <authorList>
            <person name="Gilroy R."/>
            <person name="Ravi A."/>
            <person name="Getino M."/>
            <person name="Pursley I."/>
            <person name="Horton D.L."/>
            <person name="Alikhan N.F."/>
            <person name="Baker D."/>
            <person name="Gharbi K."/>
            <person name="Hall N."/>
            <person name="Watson M."/>
            <person name="Adriaenssens E.M."/>
            <person name="Foster-Nyarko E."/>
            <person name="Jarju S."/>
            <person name="Secka A."/>
            <person name="Antonio M."/>
            <person name="Oren A."/>
            <person name="Chaudhuri R.R."/>
            <person name="La Ragione R."/>
            <person name="Hildebrand F."/>
            <person name="Pallen M.J."/>
        </authorList>
    </citation>
    <scope>NUCLEOTIDE SEQUENCE</scope>
    <source>
        <strain evidence="8">7318</strain>
    </source>
</reference>
<comment type="subcellular location">
    <subcellularLocation>
        <location evidence="1">Membrane</location>
        <topology evidence="1">Multi-pass membrane protein</topology>
    </subcellularLocation>
</comment>
<accession>A0A921HPP3</accession>
<dbReference type="EMBL" id="DYVR01000231">
    <property type="protein sequence ID" value="HJF85641.1"/>
    <property type="molecule type" value="Genomic_DNA"/>
</dbReference>
<feature type="domain" description="EamA" evidence="7">
    <location>
        <begin position="4"/>
        <end position="136"/>
    </location>
</feature>
<feature type="transmembrane region" description="Helical" evidence="6">
    <location>
        <begin position="245"/>
        <end position="264"/>
    </location>
</feature>
<dbReference type="PANTHER" id="PTHR32322:SF2">
    <property type="entry name" value="EAMA DOMAIN-CONTAINING PROTEIN"/>
    <property type="match status" value="1"/>
</dbReference>
<dbReference type="RefSeq" id="WP_289548209.1">
    <property type="nucleotide sequence ID" value="NZ_CAKMHU010000002.1"/>
</dbReference>
<dbReference type="SUPFAM" id="SSF103481">
    <property type="entry name" value="Multidrug resistance efflux transporter EmrE"/>
    <property type="match status" value="2"/>
</dbReference>
<evidence type="ECO:0000256" key="3">
    <source>
        <dbReference type="ARBA" id="ARBA00022692"/>
    </source>
</evidence>
<feature type="transmembrane region" description="Helical" evidence="6">
    <location>
        <begin position="218"/>
        <end position="240"/>
    </location>
</feature>
<comment type="caution">
    <text evidence="8">The sequence shown here is derived from an EMBL/GenBank/DDBJ whole genome shotgun (WGS) entry which is preliminary data.</text>
</comment>
<evidence type="ECO:0000256" key="6">
    <source>
        <dbReference type="SAM" id="Phobius"/>
    </source>
</evidence>
<evidence type="ECO:0000256" key="2">
    <source>
        <dbReference type="ARBA" id="ARBA00007362"/>
    </source>
</evidence>
<proteinExistence type="inferred from homology"/>
<feature type="transmembrane region" description="Helical" evidence="6">
    <location>
        <begin position="91"/>
        <end position="113"/>
    </location>
</feature>
<gene>
    <name evidence="8" type="ORF">K8V65_08275</name>
</gene>
<evidence type="ECO:0000256" key="4">
    <source>
        <dbReference type="ARBA" id="ARBA00022989"/>
    </source>
</evidence>
<sequence length="299" mass="32637">MIQLLPILSGIMWGAAGVFVRIFTELGMNSLTIVESRVIPAVVIIFAGLFIMDKKLLRIKLSDLWIFLCAGIFSMLGLNLCYNEAINELTLSLAAVLLCLAPVFVLGLAAVFFKEKLTKQKIICVILALIGCVLSSGVLEEIGSVKWTTFGLFIGTLGAFFYGSYSIFSKIGMMKKYHSFTITAYSLLAVAIVLLPFADWKIIGDIIESAPLKMSGFFLLHSLVTSILPYILFTVSLNYIEAGKVAILASSEPVAAMFFGVFFFAEIPTVLSFTGLVIVLLALGLLSVPLKRKRKTMSN</sequence>
<feature type="transmembrane region" description="Helical" evidence="6">
    <location>
        <begin position="177"/>
        <end position="198"/>
    </location>
</feature>
<feature type="transmembrane region" description="Helical" evidence="6">
    <location>
        <begin position="270"/>
        <end position="290"/>
    </location>
</feature>
<dbReference type="GO" id="GO:0016020">
    <property type="term" value="C:membrane"/>
    <property type="evidence" value="ECO:0007669"/>
    <property type="project" value="UniProtKB-SubCell"/>
</dbReference>
<dbReference type="Proteomes" id="UP000780768">
    <property type="component" value="Unassembled WGS sequence"/>
</dbReference>
<evidence type="ECO:0000256" key="1">
    <source>
        <dbReference type="ARBA" id="ARBA00004141"/>
    </source>
</evidence>
<keyword evidence="5 6" id="KW-0472">Membrane</keyword>
<keyword evidence="4 6" id="KW-1133">Transmembrane helix</keyword>
<feature type="transmembrane region" description="Helical" evidence="6">
    <location>
        <begin position="64"/>
        <end position="85"/>
    </location>
</feature>
<dbReference type="PANTHER" id="PTHR32322">
    <property type="entry name" value="INNER MEMBRANE TRANSPORTER"/>
    <property type="match status" value="1"/>
</dbReference>
<feature type="domain" description="EamA" evidence="7">
    <location>
        <begin position="150"/>
        <end position="287"/>
    </location>
</feature>
<dbReference type="Pfam" id="PF00892">
    <property type="entry name" value="EamA"/>
    <property type="match status" value="2"/>
</dbReference>
<reference evidence="8" key="2">
    <citation type="submission" date="2021-09" db="EMBL/GenBank/DDBJ databases">
        <authorList>
            <person name="Gilroy R."/>
        </authorList>
    </citation>
    <scope>NUCLEOTIDE SEQUENCE</scope>
    <source>
        <strain evidence="8">7318</strain>
    </source>
</reference>
<keyword evidence="3 6" id="KW-0812">Transmembrane</keyword>
<feature type="transmembrane region" description="Helical" evidence="6">
    <location>
        <begin position="122"/>
        <end position="139"/>
    </location>
</feature>
<name>A0A921HPP3_9FIRM</name>
<dbReference type="InterPro" id="IPR000620">
    <property type="entry name" value="EamA_dom"/>
</dbReference>
<evidence type="ECO:0000313" key="8">
    <source>
        <dbReference type="EMBL" id="HJF85641.1"/>
    </source>
</evidence>
<comment type="similarity">
    <text evidence="2">Belongs to the EamA transporter family.</text>
</comment>
<dbReference type="Gene3D" id="1.10.3730.20">
    <property type="match status" value="1"/>
</dbReference>
<dbReference type="InterPro" id="IPR050638">
    <property type="entry name" value="AA-Vitamin_Transporters"/>
</dbReference>
<dbReference type="InterPro" id="IPR037185">
    <property type="entry name" value="EmrE-like"/>
</dbReference>
<dbReference type="AlphaFoldDB" id="A0A921HPP3"/>